<dbReference type="Proteomes" id="UP000295636">
    <property type="component" value="Unassembled WGS sequence"/>
</dbReference>
<dbReference type="Pfam" id="PF21302">
    <property type="entry name" value="Zn_ribbon_RlmA"/>
    <property type="match status" value="1"/>
</dbReference>
<evidence type="ECO:0000313" key="6">
    <source>
        <dbReference type="Proteomes" id="UP000295636"/>
    </source>
</evidence>
<dbReference type="EMBL" id="SMRT01000008">
    <property type="protein sequence ID" value="TDF96274.1"/>
    <property type="molecule type" value="Genomic_DNA"/>
</dbReference>
<feature type="binding site" evidence="1">
    <location>
        <position position="22"/>
    </location>
    <ligand>
        <name>Zn(2+)</name>
        <dbReference type="ChEBI" id="CHEBI:29105"/>
    </ligand>
</feature>
<dbReference type="RefSeq" id="WP_133230549.1">
    <property type="nucleotide sequence ID" value="NZ_SMRT01000008.1"/>
</dbReference>
<dbReference type="AlphaFoldDB" id="A0A4V2ZT99"/>
<keyword evidence="5" id="KW-0489">Methyltransferase</keyword>
<accession>A0A4V2ZT99</accession>
<sequence>MSINRVSRFFAEHAALFACPICSQPMRLQHRSLLCTHGHCFDIAKQGYVNLMLHTPKTKYDKPLFAARRIISRAGYFEPLLAHICTGIVNTSSQGSGEEPLRLLDAGCGEGSHLTFIQQKLRDQAWRDVLGIGIDLSREGVRMAAKEAAPAIWCAADLARCPIAEERIDYILNILSPSNYAEFRRMLKDEGMVIKAIPESDHLRQLRSLFFKRSKRRDYSNEHSVELFSKHFELAAAERVRYNVLVEPANMEHLIRMTPLSWRASDRLLREAIDLNGRPTEITFDFSVLFGKKR</sequence>
<feature type="binding site" evidence="1">
    <location>
        <position position="39"/>
    </location>
    <ligand>
        <name>Zn(2+)</name>
        <dbReference type="ChEBI" id="CHEBI:29105"/>
    </ligand>
</feature>
<evidence type="ECO:0000256" key="1">
    <source>
        <dbReference type="PIRSR" id="PIRSR018249-1"/>
    </source>
</evidence>
<keyword evidence="2" id="KW-0949">S-adenosyl-L-methionine</keyword>
<dbReference type="InterPro" id="IPR048647">
    <property type="entry name" value="RlmA_N"/>
</dbReference>
<feature type="domain" description="Methyltransferase" evidence="3">
    <location>
        <begin position="104"/>
        <end position="191"/>
    </location>
</feature>
<protein>
    <submittedName>
        <fullName evidence="5">Methyltransferase domain-containing protein</fullName>
    </submittedName>
</protein>
<evidence type="ECO:0000313" key="5">
    <source>
        <dbReference type="EMBL" id="TDF96274.1"/>
    </source>
</evidence>
<name>A0A4V2ZT99_9BACL</name>
<reference evidence="5 6" key="1">
    <citation type="submission" date="2019-03" db="EMBL/GenBank/DDBJ databases">
        <title>This is whole genome sequence of Paenibacillus sp MS74 strain.</title>
        <authorList>
            <person name="Trinh H.N."/>
        </authorList>
    </citation>
    <scope>NUCLEOTIDE SEQUENCE [LARGE SCALE GENOMIC DNA]</scope>
    <source>
        <strain evidence="5 6">MS74</strain>
    </source>
</reference>
<keyword evidence="5" id="KW-0808">Transferase</keyword>
<feature type="binding site" evidence="2">
    <location>
        <begin position="110"/>
        <end position="111"/>
    </location>
    <ligand>
        <name>S-adenosyl-L-methionine</name>
        <dbReference type="ChEBI" id="CHEBI:59789"/>
    </ligand>
</feature>
<dbReference type="Gene3D" id="3.40.50.150">
    <property type="entry name" value="Vaccinia Virus protein VP39"/>
    <property type="match status" value="1"/>
</dbReference>
<dbReference type="PIRSF" id="PIRSF018249">
    <property type="entry name" value="MyrA_prd"/>
    <property type="match status" value="1"/>
</dbReference>
<comment type="caution">
    <text evidence="5">The sequence shown here is derived from an EMBL/GenBank/DDBJ whole genome shotgun (WGS) entry which is preliminary data.</text>
</comment>
<feature type="binding site" evidence="1">
    <location>
        <position position="19"/>
    </location>
    <ligand>
        <name>Zn(2+)</name>
        <dbReference type="ChEBI" id="CHEBI:29105"/>
    </ligand>
</feature>
<dbReference type="InterPro" id="IPR041698">
    <property type="entry name" value="Methyltransf_25"/>
</dbReference>
<feature type="binding site" evidence="1">
    <location>
        <position position="35"/>
    </location>
    <ligand>
        <name>Zn(2+)</name>
        <dbReference type="ChEBI" id="CHEBI:29105"/>
    </ligand>
</feature>
<feature type="domain" description="23S rRNA (guanine(745)-N(1))-methyltransferase N-terminal" evidence="4">
    <location>
        <begin position="17"/>
        <end position="52"/>
    </location>
</feature>
<dbReference type="InterPro" id="IPR029063">
    <property type="entry name" value="SAM-dependent_MTases_sf"/>
</dbReference>
<gene>
    <name evidence="5" type="ORF">E1757_17970</name>
</gene>
<dbReference type="GO" id="GO:0008168">
    <property type="term" value="F:methyltransferase activity"/>
    <property type="evidence" value="ECO:0007669"/>
    <property type="project" value="UniProtKB-KW"/>
</dbReference>
<evidence type="ECO:0000256" key="2">
    <source>
        <dbReference type="PIRSR" id="PIRSR018249-2"/>
    </source>
</evidence>
<dbReference type="SUPFAM" id="SSF53335">
    <property type="entry name" value="S-adenosyl-L-methionine-dependent methyltransferases"/>
    <property type="match status" value="1"/>
</dbReference>
<keyword evidence="1" id="KW-0479">Metal-binding</keyword>
<dbReference type="InterPro" id="IPR016718">
    <property type="entry name" value="rRNA_m1G-MeTrfase_A_prd"/>
</dbReference>
<proteinExistence type="predicted"/>
<evidence type="ECO:0000259" key="4">
    <source>
        <dbReference type="Pfam" id="PF21302"/>
    </source>
</evidence>
<keyword evidence="6" id="KW-1185">Reference proteome</keyword>
<feature type="binding site" evidence="2">
    <location>
        <position position="202"/>
    </location>
    <ligand>
        <name>S-adenosyl-L-methionine</name>
        <dbReference type="ChEBI" id="CHEBI:59789"/>
    </ligand>
</feature>
<dbReference type="GO" id="GO:0046872">
    <property type="term" value="F:metal ion binding"/>
    <property type="evidence" value="ECO:0007669"/>
    <property type="project" value="UniProtKB-KW"/>
</dbReference>
<organism evidence="5 6">
    <name type="scientific">Paenibacillus piri</name>
    <dbReference type="NCBI Taxonomy" id="2547395"/>
    <lineage>
        <taxon>Bacteria</taxon>
        <taxon>Bacillati</taxon>
        <taxon>Bacillota</taxon>
        <taxon>Bacilli</taxon>
        <taxon>Bacillales</taxon>
        <taxon>Paenibacillaceae</taxon>
        <taxon>Paenibacillus</taxon>
    </lineage>
</organism>
<dbReference type="Pfam" id="PF13649">
    <property type="entry name" value="Methyltransf_25"/>
    <property type="match status" value="1"/>
</dbReference>
<feature type="binding site" evidence="2">
    <location>
        <position position="77"/>
    </location>
    <ligand>
        <name>S-adenosyl-L-methionine</name>
        <dbReference type="ChEBI" id="CHEBI:59789"/>
    </ligand>
</feature>
<keyword evidence="1" id="KW-0862">Zinc</keyword>
<dbReference type="OrthoDB" id="5522265at2"/>
<dbReference type="GO" id="GO:0032259">
    <property type="term" value="P:methylation"/>
    <property type="evidence" value="ECO:0007669"/>
    <property type="project" value="UniProtKB-KW"/>
</dbReference>
<evidence type="ECO:0000259" key="3">
    <source>
        <dbReference type="Pfam" id="PF13649"/>
    </source>
</evidence>